<evidence type="ECO:0000256" key="1">
    <source>
        <dbReference type="SAM" id="MobiDB-lite"/>
    </source>
</evidence>
<evidence type="ECO:0000313" key="2">
    <source>
        <dbReference type="EMBL" id="SUI76741.1"/>
    </source>
</evidence>
<dbReference type="EMBL" id="UGYN01000002">
    <property type="protein sequence ID" value="SUI76741.1"/>
    <property type="molecule type" value="Genomic_DNA"/>
</dbReference>
<evidence type="ECO:0008006" key="4">
    <source>
        <dbReference type="Google" id="ProtNLM"/>
    </source>
</evidence>
<name>A0A380AAA5_9GAMM</name>
<accession>A0A380AAA5</accession>
<dbReference type="Proteomes" id="UP000255529">
    <property type="component" value="Unassembled WGS sequence"/>
</dbReference>
<proteinExistence type="predicted"/>
<dbReference type="AlphaFoldDB" id="A0A380AAA5"/>
<protein>
    <recommendedName>
        <fullName evidence="4">Phage tail tape measure protein, TP901 family, core region</fullName>
    </recommendedName>
</protein>
<feature type="region of interest" description="Disordered" evidence="1">
    <location>
        <begin position="123"/>
        <end position="145"/>
    </location>
</feature>
<reference evidence="2 3" key="1">
    <citation type="submission" date="2018-06" db="EMBL/GenBank/DDBJ databases">
        <authorList>
            <consortium name="Pathogen Informatics"/>
            <person name="Doyle S."/>
        </authorList>
    </citation>
    <scope>NUCLEOTIDE SEQUENCE [LARGE SCALE GENOMIC DNA]</scope>
    <source>
        <strain evidence="2 3">NCTC11544</strain>
    </source>
</reference>
<sequence>MKQLDFTLSLIDKMTRPLKQAQSAVGNFAEKSQGNFRQIGVGAAAIWGVTQSIKAMLGPAYEMQHALDELSLRGVDTKALNTLASDANRFSIRYGKNAVEFVASASAIKGSIAGLTDTELPATSSPPIPWPLPPKPARKTPAGSWAPCTTSLKAPRTRWAKCSLLKSWPTRAPTW</sequence>
<gene>
    <name evidence="2" type="ORF">NCTC11544_03870</name>
</gene>
<organism evidence="2 3">
    <name type="scientific">Serratia quinivorans</name>
    <dbReference type="NCBI Taxonomy" id="137545"/>
    <lineage>
        <taxon>Bacteria</taxon>
        <taxon>Pseudomonadati</taxon>
        <taxon>Pseudomonadota</taxon>
        <taxon>Gammaproteobacteria</taxon>
        <taxon>Enterobacterales</taxon>
        <taxon>Yersiniaceae</taxon>
        <taxon>Serratia</taxon>
    </lineage>
</organism>
<feature type="compositionally biased region" description="Pro residues" evidence="1">
    <location>
        <begin position="124"/>
        <end position="135"/>
    </location>
</feature>
<evidence type="ECO:0000313" key="3">
    <source>
        <dbReference type="Proteomes" id="UP000255529"/>
    </source>
</evidence>